<sequence>MRTAVLIDGGYFVKRFQQLEPHNKHNAERAADCAFRWALMHLTERVQKPKRHELYRIFFYDCPPLEKRMHHPLSKRAVDFSKTPEARFRRELHERLLKKRKVALRLGHLSGDVSWTIRQSTIEALLKGQRQFSDLSDTDIAPNIRQKGVDMRIGVDVASLAFKRYVDQIVLMAGDADFVPAAKLARREGIDFILDPMHRSVPLNLMEHIDGLRSTCPKFKKIVDDRTC</sequence>
<gene>
    <name evidence="2" type="ORF">DFR26_1026</name>
</gene>
<dbReference type="AlphaFoldDB" id="A0A3E0H5P5"/>
<proteinExistence type="predicted"/>
<dbReference type="OrthoDB" id="9794137at2"/>
<dbReference type="Gene3D" id="3.40.50.1010">
    <property type="entry name" value="5'-nuclease"/>
    <property type="match status" value="1"/>
</dbReference>
<feature type="domain" description="NYN" evidence="1">
    <location>
        <begin position="144"/>
        <end position="191"/>
    </location>
</feature>
<evidence type="ECO:0000259" key="1">
    <source>
        <dbReference type="Pfam" id="PF01936"/>
    </source>
</evidence>
<dbReference type="Pfam" id="PF01936">
    <property type="entry name" value="NYN"/>
    <property type="match status" value="1"/>
</dbReference>
<organism evidence="2 3">
    <name type="scientific">Paraperlucidibaca baekdonensis</name>
    <dbReference type="NCBI Taxonomy" id="748120"/>
    <lineage>
        <taxon>Bacteria</taxon>
        <taxon>Pseudomonadati</taxon>
        <taxon>Pseudomonadota</taxon>
        <taxon>Gammaproteobacteria</taxon>
        <taxon>Moraxellales</taxon>
        <taxon>Moraxellaceae</taxon>
        <taxon>Paraperlucidibaca</taxon>
    </lineage>
</organism>
<evidence type="ECO:0000313" key="3">
    <source>
        <dbReference type="Proteomes" id="UP000256774"/>
    </source>
</evidence>
<keyword evidence="3" id="KW-1185">Reference proteome</keyword>
<reference evidence="2 3" key="1">
    <citation type="submission" date="2018-08" db="EMBL/GenBank/DDBJ databases">
        <title>Genomic Encyclopedia of Type Strains, Phase IV (KMG-IV): sequencing the most valuable type-strain genomes for metagenomic binning, comparative biology and taxonomic classification.</title>
        <authorList>
            <person name="Goeker M."/>
        </authorList>
    </citation>
    <scope>NUCLEOTIDE SEQUENCE [LARGE SCALE GENOMIC DNA]</scope>
    <source>
        <strain evidence="2 3">DSM 26022</strain>
    </source>
</reference>
<dbReference type="Proteomes" id="UP000256774">
    <property type="component" value="Unassembled WGS sequence"/>
</dbReference>
<name>A0A3E0H5P5_9GAMM</name>
<dbReference type="GO" id="GO:0004540">
    <property type="term" value="F:RNA nuclease activity"/>
    <property type="evidence" value="ECO:0007669"/>
    <property type="project" value="InterPro"/>
</dbReference>
<accession>A0A3E0H5P5</accession>
<comment type="caution">
    <text evidence="2">The sequence shown here is derived from an EMBL/GenBank/DDBJ whole genome shotgun (WGS) entry which is preliminary data.</text>
</comment>
<dbReference type="CDD" id="cd18722">
    <property type="entry name" value="PIN_NicB-like"/>
    <property type="match status" value="1"/>
</dbReference>
<dbReference type="RefSeq" id="WP_116207889.1">
    <property type="nucleotide sequence ID" value="NZ_QUNR01000002.1"/>
</dbReference>
<evidence type="ECO:0000313" key="2">
    <source>
        <dbReference type="EMBL" id="REH38861.1"/>
    </source>
</evidence>
<dbReference type="EMBL" id="QUNR01000002">
    <property type="protein sequence ID" value="REH38861.1"/>
    <property type="molecule type" value="Genomic_DNA"/>
</dbReference>
<dbReference type="InterPro" id="IPR021139">
    <property type="entry name" value="NYN"/>
</dbReference>
<protein>
    <submittedName>
        <fullName evidence="2">NYN domain-containing protein</fullName>
    </submittedName>
</protein>